<evidence type="ECO:0000256" key="6">
    <source>
        <dbReference type="ARBA" id="ARBA00023157"/>
    </source>
</evidence>
<evidence type="ECO:0000256" key="10">
    <source>
        <dbReference type="SAM" id="MobiDB-lite"/>
    </source>
</evidence>
<dbReference type="GO" id="GO:0004888">
    <property type="term" value="F:transmembrane signaling receptor activity"/>
    <property type="evidence" value="ECO:0007669"/>
    <property type="project" value="UniProtKB-ARBA"/>
</dbReference>
<dbReference type="PRINTS" id="PR01956">
    <property type="entry name" value="TNFACTORR10"/>
</dbReference>
<keyword evidence="6 9" id="KW-1015">Disulfide bond</keyword>
<feature type="disulfide bond" evidence="9">
    <location>
        <begin position="134"/>
        <end position="149"/>
    </location>
</feature>
<dbReference type="GeneTree" id="ENSGT00940000165531"/>
<reference evidence="13" key="2">
    <citation type="submission" date="2025-09" db="UniProtKB">
        <authorList>
            <consortium name="Ensembl"/>
        </authorList>
    </citation>
    <scope>IDENTIFICATION</scope>
</reference>
<evidence type="ECO:0000256" key="9">
    <source>
        <dbReference type="PROSITE-ProRule" id="PRU00206"/>
    </source>
</evidence>
<feature type="disulfide bond" evidence="9">
    <location>
        <begin position="152"/>
        <end position="165"/>
    </location>
</feature>
<evidence type="ECO:0000256" key="8">
    <source>
        <dbReference type="ARBA" id="ARBA00023180"/>
    </source>
</evidence>
<evidence type="ECO:0000256" key="1">
    <source>
        <dbReference type="ARBA" id="ARBA00004370"/>
    </source>
</evidence>
<dbReference type="AlphaFoldDB" id="A0A3Q2Z5P7"/>
<dbReference type="Pfam" id="PF00020">
    <property type="entry name" value="TNFR_c6"/>
    <property type="match status" value="2"/>
</dbReference>
<feature type="domain" description="TNFR-Cys" evidence="12">
    <location>
        <begin position="91"/>
        <end position="132"/>
    </location>
</feature>
<evidence type="ECO:0000313" key="14">
    <source>
        <dbReference type="Proteomes" id="UP000264820"/>
    </source>
</evidence>
<dbReference type="Ensembl" id="ENSHCOT00000020873.1">
    <property type="protein sequence ID" value="ENSHCOP00000026084.1"/>
    <property type="gene ID" value="ENSHCOG00000016707.1"/>
</dbReference>
<keyword evidence="4" id="KW-0677">Repeat</keyword>
<dbReference type="InterPro" id="IPR020465">
    <property type="entry name" value="TNFR_10"/>
</dbReference>
<feature type="domain" description="Death" evidence="11">
    <location>
        <begin position="374"/>
        <end position="438"/>
    </location>
</feature>
<dbReference type="SMART" id="SM00208">
    <property type="entry name" value="TNFR"/>
    <property type="match status" value="3"/>
</dbReference>
<dbReference type="Pfam" id="PF00531">
    <property type="entry name" value="Death"/>
    <property type="match status" value="1"/>
</dbReference>
<evidence type="ECO:0000256" key="4">
    <source>
        <dbReference type="ARBA" id="ARBA00022737"/>
    </source>
</evidence>
<feature type="disulfide bond" evidence="9">
    <location>
        <begin position="114"/>
        <end position="132"/>
    </location>
</feature>
<feature type="region of interest" description="Disordered" evidence="10">
    <location>
        <begin position="249"/>
        <end position="312"/>
    </location>
</feature>
<dbReference type="InterPro" id="IPR000488">
    <property type="entry name" value="Death_dom"/>
</dbReference>
<feature type="repeat" description="TNFR-Cys" evidence="9">
    <location>
        <begin position="133"/>
        <end position="173"/>
    </location>
</feature>
<sequence>FGIMILVSKVSDAVRDLLMGSPCRASEQPPSAQWSAPSDEAFKNLTVLRRHRTCVENQQYHYQGLCCLNCQAGTFVQKGCERDYQQGVCSPCKHGLTYTEHSNGMYRCLPCTHCRQDEMETASCTTTSDTKCQCRAGTFCVPDQACEVCKRCAKCKAGEEEVKKCTHFSNTVCRKRDPFPTQTPLDRTPPTPTSPADISSNAFPLCVAARPRFRGDVVALLTLCPLLTGAKSHCDTSEIIKIPIDESAPTAEECQNSRNAGLEGDHSRPESRPLLQETQAGMTNNKASPSPEDEDRGLGDSLPNTTSSSQTSLSAMPTAASYVHSPAFFFGPVRAWCLCVPLERELVLHQLSEKSLKKSFDLFDKYLDVRIHNKFFRMIGVSDNHIRLAENGAAGDKVYELLKNWMQRQGLKADINHLLQALLDLDQRRSAESIASEALRRGYYKHDHAP</sequence>
<evidence type="ECO:0000259" key="12">
    <source>
        <dbReference type="PROSITE" id="PS50050"/>
    </source>
</evidence>
<keyword evidence="3" id="KW-0732">Signal</keyword>
<keyword evidence="8" id="KW-0325">Glycoprotein</keyword>
<dbReference type="GO" id="GO:0009986">
    <property type="term" value="C:cell surface"/>
    <property type="evidence" value="ECO:0007669"/>
    <property type="project" value="TreeGrafter"/>
</dbReference>
<keyword evidence="2" id="KW-0053">Apoptosis</keyword>
<dbReference type="PROSITE" id="PS50050">
    <property type="entry name" value="TNFR_NGFR_2"/>
    <property type="match status" value="2"/>
</dbReference>
<dbReference type="CDD" id="cd10580">
    <property type="entry name" value="TNFRSF10"/>
    <property type="match status" value="1"/>
</dbReference>
<dbReference type="InterPro" id="IPR052491">
    <property type="entry name" value="TNFRSF10"/>
</dbReference>
<reference evidence="13" key="1">
    <citation type="submission" date="2025-08" db="UniProtKB">
        <authorList>
            <consortium name="Ensembl"/>
        </authorList>
    </citation>
    <scope>IDENTIFICATION</scope>
</reference>
<feature type="compositionally biased region" description="Polar residues" evidence="10">
    <location>
        <begin position="302"/>
        <end position="312"/>
    </location>
</feature>
<dbReference type="PANTHER" id="PTHR46330">
    <property type="entry name" value="TUMOR NECROSIS FACTOR RECEPTOR SUPERFAMILY MEMBER 10B"/>
    <property type="match status" value="1"/>
</dbReference>
<dbReference type="InterPro" id="IPR034024">
    <property type="entry name" value="TNFRSF10_N"/>
</dbReference>
<dbReference type="Gene3D" id="2.10.50.10">
    <property type="entry name" value="Tumor Necrosis Factor Receptor, subunit A, domain 2"/>
    <property type="match status" value="3"/>
</dbReference>
<dbReference type="PANTHER" id="PTHR46330:SF6">
    <property type="entry name" value="HEMATOPOIETIC DEATH RECEPTOR-RELATED"/>
    <property type="match status" value="1"/>
</dbReference>
<dbReference type="GO" id="GO:0005886">
    <property type="term" value="C:plasma membrane"/>
    <property type="evidence" value="ECO:0007669"/>
    <property type="project" value="TreeGrafter"/>
</dbReference>
<evidence type="ECO:0000259" key="11">
    <source>
        <dbReference type="PROSITE" id="PS50017"/>
    </source>
</evidence>
<dbReference type="GO" id="GO:0043065">
    <property type="term" value="P:positive regulation of apoptotic process"/>
    <property type="evidence" value="ECO:0007669"/>
    <property type="project" value="TreeGrafter"/>
</dbReference>
<evidence type="ECO:0000256" key="5">
    <source>
        <dbReference type="ARBA" id="ARBA00023136"/>
    </source>
</evidence>
<feature type="disulfide bond" evidence="9">
    <location>
        <begin position="111"/>
        <end position="124"/>
    </location>
</feature>
<dbReference type="OMA" id="CQNGQDY"/>
<organism evidence="13 14">
    <name type="scientific">Hippocampus comes</name>
    <name type="common">Tiger tail seahorse</name>
    <dbReference type="NCBI Taxonomy" id="109280"/>
    <lineage>
        <taxon>Eukaryota</taxon>
        <taxon>Metazoa</taxon>
        <taxon>Chordata</taxon>
        <taxon>Craniata</taxon>
        <taxon>Vertebrata</taxon>
        <taxon>Euteleostomi</taxon>
        <taxon>Actinopterygii</taxon>
        <taxon>Neopterygii</taxon>
        <taxon>Teleostei</taxon>
        <taxon>Neoteleostei</taxon>
        <taxon>Acanthomorphata</taxon>
        <taxon>Syngnathiaria</taxon>
        <taxon>Syngnathiformes</taxon>
        <taxon>Syngnathoidei</taxon>
        <taxon>Syngnathidae</taxon>
        <taxon>Hippocampus</taxon>
    </lineage>
</organism>
<dbReference type="STRING" id="109280.ENSHCOP00000026084"/>
<dbReference type="GO" id="GO:0036462">
    <property type="term" value="P:TRAIL-activated apoptotic signaling pathway"/>
    <property type="evidence" value="ECO:0007669"/>
    <property type="project" value="TreeGrafter"/>
</dbReference>
<feature type="compositionally biased region" description="Polar residues" evidence="10">
    <location>
        <begin position="276"/>
        <end position="288"/>
    </location>
</feature>
<keyword evidence="7" id="KW-0675">Receptor</keyword>
<comment type="caution">
    <text evidence="9">Lacks conserved residue(s) required for the propagation of feature annotation.</text>
</comment>
<accession>A0A3Q2Z5P7</accession>
<name>A0A3Q2Z5P7_HIPCM</name>
<protein>
    <submittedName>
        <fullName evidence="13">Tumor necrosis factor receptor superfamily, member a</fullName>
    </submittedName>
</protein>
<keyword evidence="5" id="KW-0472">Membrane</keyword>
<proteinExistence type="predicted"/>
<dbReference type="SUPFAM" id="SSF57586">
    <property type="entry name" value="TNF receptor-like"/>
    <property type="match status" value="2"/>
</dbReference>
<evidence type="ECO:0000256" key="3">
    <source>
        <dbReference type="ARBA" id="ARBA00022729"/>
    </source>
</evidence>
<feature type="domain" description="TNFR-Cys" evidence="12">
    <location>
        <begin position="133"/>
        <end position="173"/>
    </location>
</feature>
<dbReference type="InterPro" id="IPR001368">
    <property type="entry name" value="TNFR/NGFR_Cys_rich_reg"/>
</dbReference>
<dbReference type="Proteomes" id="UP000264820">
    <property type="component" value="Unplaced"/>
</dbReference>
<feature type="disulfide bond" evidence="9">
    <location>
        <begin position="155"/>
        <end position="173"/>
    </location>
</feature>
<evidence type="ECO:0000313" key="13">
    <source>
        <dbReference type="Ensembl" id="ENSHCOP00000026084.1"/>
    </source>
</evidence>
<keyword evidence="14" id="KW-1185">Reference proteome</keyword>
<comment type="subcellular location">
    <subcellularLocation>
        <location evidence="1">Membrane</location>
    </subcellularLocation>
</comment>
<feature type="repeat" description="TNFR-Cys" evidence="9">
    <location>
        <begin position="91"/>
        <end position="132"/>
    </location>
</feature>
<dbReference type="GO" id="GO:0045569">
    <property type="term" value="F:TRAIL binding"/>
    <property type="evidence" value="ECO:0007669"/>
    <property type="project" value="InterPro"/>
</dbReference>
<dbReference type="InterPro" id="IPR011029">
    <property type="entry name" value="DEATH-like_dom_sf"/>
</dbReference>
<evidence type="ECO:0000256" key="7">
    <source>
        <dbReference type="ARBA" id="ARBA00023170"/>
    </source>
</evidence>
<dbReference type="Gene3D" id="1.10.533.10">
    <property type="entry name" value="Death Domain, Fas"/>
    <property type="match status" value="1"/>
</dbReference>
<evidence type="ECO:0000256" key="2">
    <source>
        <dbReference type="ARBA" id="ARBA00022703"/>
    </source>
</evidence>
<dbReference type="PROSITE" id="PS50017">
    <property type="entry name" value="DEATH_DOMAIN"/>
    <property type="match status" value="1"/>
</dbReference>
<dbReference type="FunFam" id="2.10.50.10:FF:000004">
    <property type="entry name" value="Tumor necrosis factor receptor superfamily member 6"/>
    <property type="match status" value="1"/>
</dbReference>
<dbReference type="SUPFAM" id="SSF47986">
    <property type="entry name" value="DEATH domain"/>
    <property type="match status" value="1"/>
</dbReference>